<dbReference type="InterPro" id="IPR027417">
    <property type="entry name" value="P-loop_NTPase"/>
</dbReference>
<organism evidence="9 10">
    <name type="scientific">Desulfonatronum thiosulfatophilum</name>
    <dbReference type="NCBI Taxonomy" id="617002"/>
    <lineage>
        <taxon>Bacteria</taxon>
        <taxon>Pseudomonadati</taxon>
        <taxon>Thermodesulfobacteriota</taxon>
        <taxon>Desulfovibrionia</taxon>
        <taxon>Desulfovibrionales</taxon>
        <taxon>Desulfonatronaceae</taxon>
        <taxon>Desulfonatronum</taxon>
    </lineage>
</organism>
<keyword evidence="3" id="KW-0805">Transcription regulation</keyword>
<dbReference type="PANTHER" id="PTHR32071">
    <property type="entry name" value="TRANSCRIPTIONAL REGULATORY PROTEIN"/>
    <property type="match status" value="1"/>
</dbReference>
<dbReference type="PROSITE" id="PS00676">
    <property type="entry name" value="SIGMA54_INTERACT_2"/>
    <property type="match status" value="1"/>
</dbReference>
<dbReference type="PROSITE" id="PS50110">
    <property type="entry name" value="RESPONSE_REGULATORY"/>
    <property type="match status" value="1"/>
</dbReference>
<evidence type="ECO:0000259" key="6">
    <source>
        <dbReference type="PROSITE" id="PS50045"/>
    </source>
</evidence>
<keyword evidence="1" id="KW-0547">Nucleotide-binding</keyword>
<dbReference type="Gene3D" id="1.10.10.60">
    <property type="entry name" value="Homeodomain-like"/>
    <property type="match status" value="1"/>
</dbReference>
<dbReference type="SMART" id="SM00382">
    <property type="entry name" value="AAA"/>
    <property type="match status" value="1"/>
</dbReference>
<dbReference type="FunFam" id="3.40.50.300:FF:000006">
    <property type="entry name" value="DNA-binding transcriptional regulator NtrC"/>
    <property type="match status" value="1"/>
</dbReference>
<dbReference type="InterPro" id="IPR000014">
    <property type="entry name" value="PAS"/>
</dbReference>
<dbReference type="EMBL" id="FMXO01000001">
    <property type="protein sequence ID" value="SDB02265.1"/>
    <property type="molecule type" value="Genomic_DNA"/>
</dbReference>
<dbReference type="Proteomes" id="UP000198771">
    <property type="component" value="Unassembled WGS sequence"/>
</dbReference>
<feature type="domain" description="Response regulatory" evidence="7">
    <location>
        <begin position="4"/>
        <end position="118"/>
    </location>
</feature>
<dbReference type="InterPro" id="IPR009057">
    <property type="entry name" value="Homeodomain-like_sf"/>
</dbReference>
<evidence type="ECO:0000259" key="8">
    <source>
        <dbReference type="PROSITE" id="PS50112"/>
    </source>
</evidence>
<dbReference type="Gene3D" id="3.40.50.2300">
    <property type="match status" value="1"/>
</dbReference>
<dbReference type="AlphaFoldDB" id="A0A1G6A1H8"/>
<dbReference type="InterPro" id="IPR025943">
    <property type="entry name" value="Sigma_54_int_dom_ATP-bd_2"/>
</dbReference>
<dbReference type="InterPro" id="IPR002197">
    <property type="entry name" value="HTH_Fis"/>
</dbReference>
<feature type="domain" description="PAS" evidence="8">
    <location>
        <begin position="130"/>
        <end position="172"/>
    </location>
</feature>
<dbReference type="SUPFAM" id="SSF55785">
    <property type="entry name" value="PYP-like sensor domain (PAS domain)"/>
    <property type="match status" value="1"/>
</dbReference>
<dbReference type="Gene3D" id="3.40.50.300">
    <property type="entry name" value="P-loop containing nucleotide triphosphate hydrolases"/>
    <property type="match status" value="1"/>
</dbReference>
<evidence type="ECO:0000256" key="1">
    <source>
        <dbReference type="ARBA" id="ARBA00022741"/>
    </source>
</evidence>
<gene>
    <name evidence="9" type="ORF">SAMN05660653_00071</name>
</gene>
<dbReference type="Pfam" id="PF25601">
    <property type="entry name" value="AAA_lid_14"/>
    <property type="match status" value="1"/>
</dbReference>
<protein>
    <submittedName>
        <fullName evidence="9">PAS domain S-box-containing protein</fullName>
    </submittedName>
</protein>
<dbReference type="Gene3D" id="1.10.8.60">
    <property type="match status" value="1"/>
</dbReference>
<dbReference type="InterPro" id="IPR003593">
    <property type="entry name" value="AAA+_ATPase"/>
</dbReference>
<dbReference type="Pfam" id="PF13426">
    <property type="entry name" value="PAS_9"/>
    <property type="match status" value="1"/>
</dbReference>
<keyword evidence="10" id="KW-1185">Reference proteome</keyword>
<dbReference type="GO" id="GO:0043565">
    <property type="term" value="F:sequence-specific DNA binding"/>
    <property type="evidence" value="ECO:0007669"/>
    <property type="project" value="InterPro"/>
</dbReference>
<dbReference type="GO" id="GO:0000160">
    <property type="term" value="P:phosphorelay signal transduction system"/>
    <property type="evidence" value="ECO:0007669"/>
    <property type="project" value="InterPro"/>
</dbReference>
<evidence type="ECO:0000256" key="2">
    <source>
        <dbReference type="ARBA" id="ARBA00022840"/>
    </source>
</evidence>
<proteinExistence type="predicted"/>
<name>A0A1G6A1H8_9BACT</name>
<keyword evidence="5" id="KW-0597">Phosphoprotein</keyword>
<dbReference type="Pfam" id="PF00072">
    <property type="entry name" value="Response_reg"/>
    <property type="match status" value="1"/>
</dbReference>
<dbReference type="PROSITE" id="PS50112">
    <property type="entry name" value="PAS"/>
    <property type="match status" value="1"/>
</dbReference>
<dbReference type="SMART" id="SM00091">
    <property type="entry name" value="PAS"/>
    <property type="match status" value="1"/>
</dbReference>
<dbReference type="InterPro" id="IPR058031">
    <property type="entry name" value="AAA_lid_NorR"/>
</dbReference>
<dbReference type="GO" id="GO:0006355">
    <property type="term" value="P:regulation of DNA-templated transcription"/>
    <property type="evidence" value="ECO:0007669"/>
    <property type="project" value="InterPro"/>
</dbReference>
<dbReference type="GO" id="GO:0005524">
    <property type="term" value="F:ATP binding"/>
    <property type="evidence" value="ECO:0007669"/>
    <property type="project" value="UniProtKB-KW"/>
</dbReference>
<dbReference type="PRINTS" id="PR01590">
    <property type="entry name" value="HTHFIS"/>
</dbReference>
<feature type="modified residue" description="4-aspartylphosphate" evidence="5">
    <location>
        <position position="53"/>
    </location>
</feature>
<dbReference type="InterPro" id="IPR035965">
    <property type="entry name" value="PAS-like_dom_sf"/>
</dbReference>
<keyword evidence="4" id="KW-0804">Transcription</keyword>
<dbReference type="InterPro" id="IPR002078">
    <property type="entry name" value="Sigma_54_int"/>
</dbReference>
<dbReference type="STRING" id="617002.SAMN05660653_00071"/>
<accession>A0A1G6A1H8</accession>
<evidence type="ECO:0000259" key="7">
    <source>
        <dbReference type="PROSITE" id="PS50110"/>
    </source>
</evidence>
<dbReference type="OrthoDB" id="9763792at2"/>
<evidence type="ECO:0000313" key="9">
    <source>
        <dbReference type="EMBL" id="SDB02265.1"/>
    </source>
</evidence>
<reference evidence="9 10" key="1">
    <citation type="submission" date="2016-10" db="EMBL/GenBank/DDBJ databases">
        <authorList>
            <person name="de Groot N.N."/>
        </authorList>
    </citation>
    <scope>NUCLEOTIDE SEQUENCE [LARGE SCALE GENOMIC DNA]</scope>
    <source>
        <strain evidence="9 10">ASO4-2</strain>
    </source>
</reference>
<evidence type="ECO:0000256" key="4">
    <source>
        <dbReference type="ARBA" id="ARBA00023163"/>
    </source>
</evidence>
<evidence type="ECO:0000313" key="10">
    <source>
        <dbReference type="Proteomes" id="UP000198771"/>
    </source>
</evidence>
<dbReference type="CDD" id="cd00130">
    <property type="entry name" value="PAS"/>
    <property type="match status" value="1"/>
</dbReference>
<evidence type="ECO:0000256" key="3">
    <source>
        <dbReference type="ARBA" id="ARBA00023015"/>
    </source>
</evidence>
<dbReference type="Pfam" id="PF00158">
    <property type="entry name" value="Sigma54_activat"/>
    <property type="match status" value="1"/>
</dbReference>
<dbReference type="PROSITE" id="PS00675">
    <property type="entry name" value="SIGMA54_INTERACT_1"/>
    <property type="match status" value="1"/>
</dbReference>
<dbReference type="InterPro" id="IPR011006">
    <property type="entry name" value="CheY-like_superfamily"/>
</dbReference>
<dbReference type="CDD" id="cd00009">
    <property type="entry name" value="AAA"/>
    <property type="match status" value="1"/>
</dbReference>
<dbReference type="Gene3D" id="3.30.450.20">
    <property type="entry name" value="PAS domain"/>
    <property type="match status" value="1"/>
</dbReference>
<dbReference type="SMART" id="SM00448">
    <property type="entry name" value="REC"/>
    <property type="match status" value="1"/>
</dbReference>
<keyword evidence="2" id="KW-0067">ATP-binding</keyword>
<feature type="domain" description="Sigma-54 factor interaction" evidence="6">
    <location>
        <begin position="261"/>
        <end position="490"/>
    </location>
</feature>
<dbReference type="SUPFAM" id="SSF52172">
    <property type="entry name" value="CheY-like"/>
    <property type="match status" value="1"/>
</dbReference>
<sequence length="569" mass="63916">MIAKILVIDDEESIRFTFERFLGAAGYAVTTALNHADALARLTEGEYDVVFADIILEDGTGIDVLREIKALGLNCQVIMITGDPGFETAAESIRLGAFDYISKPVNQESLLHVTRTALKFKLVSEEKERYRANLEAIFRSVRDAIVTVDKEGVVVELNDAASYMCGFTRDDIGKRFDALFGNCSGRCREIIEQGIRTGEPRIVDRIECRPANRPARVISVRMYPLLDQQNMASGVVMSLRDDTQMAALESELKEHRKFHRIVGVSEPMQKVYSLIKALAGVQTTVLITGESGTGKELVAEALHLAGDRSHKPLVKVNCSAVPEELLESELFGHVKGAFTGAIRDYPGRLHRADGGTIFFDEIGDLSPKVQLKLLRVLEGKEFEQVGSSAPTKVDVRLIAATHRNLAERVSRGDLREDLYYRLKVVEIRLPPLRERRKDIPLLVEHFRNKFNALFKKNIEAVSSDVLSAFLEYHWPGNVREFEHTLEHAFVICSQNIVTFDHLPSDFMNAPKFEKQSSTRLRELDSQAILEALDKTAWNKAKAARLLGVDRVTLYRKIKKYNLTPVSFSL</sequence>
<dbReference type="SUPFAM" id="SSF46689">
    <property type="entry name" value="Homeodomain-like"/>
    <property type="match status" value="1"/>
</dbReference>
<dbReference type="PANTHER" id="PTHR32071:SF113">
    <property type="entry name" value="ALGINATE BIOSYNTHESIS TRANSCRIPTIONAL REGULATORY PROTEIN ALGB"/>
    <property type="match status" value="1"/>
</dbReference>
<dbReference type="InterPro" id="IPR025662">
    <property type="entry name" value="Sigma_54_int_dom_ATP-bd_1"/>
</dbReference>
<dbReference type="SUPFAM" id="SSF52540">
    <property type="entry name" value="P-loop containing nucleoside triphosphate hydrolases"/>
    <property type="match status" value="1"/>
</dbReference>
<dbReference type="InterPro" id="IPR001789">
    <property type="entry name" value="Sig_transdc_resp-reg_receiver"/>
</dbReference>
<dbReference type="RefSeq" id="WP_092116075.1">
    <property type="nucleotide sequence ID" value="NZ_FMXO01000001.1"/>
</dbReference>
<dbReference type="Pfam" id="PF02954">
    <property type="entry name" value="HTH_8"/>
    <property type="match status" value="1"/>
</dbReference>
<evidence type="ECO:0000256" key="5">
    <source>
        <dbReference type="PROSITE-ProRule" id="PRU00169"/>
    </source>
</evidence>
<dbReference type="NCBIfam" id="TIGR00229">
    <property type="entry name" value="sensory_box"/>
    <property type="match status" value="1"/>
</dbReference>
<dbReference type="PROSITE" id="PS50045">
    <property type="entry name" value="SIGMA54_INTERACT_4"/>
    <property type="match status" value="1"/>
</dbReference>